<proteinExistence type="predicted"/>
<reference evidence="3" key="1">
    <citation type="journal article" date="2019" name="Int. J. Syst. Evol. Microbiol.">
        <title>The Global Catalogue of Microorganisms (GCM) 10K type strain sequencing project: providing services to taxonomists for standard genome sequencing and annotation.</title>
        <authorList>
            <consortium name="The Broad Institute Genomics Platform"/>
            <consortium name="The Broad Institute Genome Sequencing Center for Infectious Disease"/>
            <person name="Wu L."/>
            <person name="Ma J."/>
        </authorList>
    </citation>
    <scope>NUCLEOTIDE SEQUENCE [LARGE SCALE GENOMIC DNA]</scope>
    <source>
        <strain evidence="3">JCM 14234</strain>
    </source>
</reference>
<dbReference type="Proteomes" id="UP001501035">
    <property type="component" value="Unassembled WGS sequence"/>
</dbReference>
<dbReference type="InterPro" id="IPR014922">
    <property type="entry name" value="YdhG-like"/>
</dbReference>
<evidence type="ECO:0000313" key="2">
    <source>
        <dbReference type="EMBL" id="GAA3036781.1"/>
    </source>
</evidence>
<dbReference type="Gene3D" id="3.90.1150.200">
    <property type="match status" value="1"/>
</dbReference>
<protein>
    <recommendedName>
        <fullName evidence="1">YdhG-like domain-containing protein</fullName>
    </recommendedName>
</protein>
<sequence length="180" mass="19405">MDRGGVGRNYPERVTMTADQYLAQFDNQTLDRLQQLRRWTTELAPTAHEGVGYGLLTYKLHGRPLIHYGGFAKHIGVYPTGDPLDDFAERLTGYRRGKGSIQFPLGDPVPADLLRDLIAHRVQVVGAQLPPIGRPATAALAGVGITGWSDLAGHTADELLALHGVGPKAITILNAHGANL</sequence>
<dbReference type="SUPFAM" id="SSF159888">
    <property type="entry name" value="YdhG-like"/>
    <property type="match status" value="1"/>
</dbReference>
<evidence type="ECO:0000259" key="1">
    <source>
        <dbReference type="Pfam" id="PF08818"/>
    </source>
</evidence>
<dbReference type="EMBL" id="BAAAVS010000023">
    <property type="protein sequence ID" value="GAA3036781.1"/>
    <property type="molecule type" value="Genomic_DNA"/>
</dbReference>
<name>A0ABP6LBL6_9ACTN</name>
<organism evidence="2 3">
    <name type="scientific">Gordonia defluvii</name>
    <dbReference type="NCBI Taxonomy" id="283718"/>
    <lineage>
        <taxon>Bacteria</taxon>
        <taxon>Bacillati</taxon>
        <taxon>Actinomycetota</taxon>
        <taxon>Actinomycetes</taxon>
        <taxon>Mycobacteriales</taxon>
        <taxon>Gordoniaceae</taxon>
        <taxon>Gordonia</taxon>
    </lineage>
</organism>
<evidence type="ECO:0000313" key="3">
    <source>
        <dbReference type="Proteomes" id="UP001501035"/>
    </source>
</evidence>
<comment type="caution">
    <text evidence="2">The sequence shown here is derived from an EMBL/GenBank/DDBJ whole genome shotgun (WGS) entry which is preliminary data.</text>
</comment>
<accession>A0ABP6LBL6</accession>
<feature type="domain" description="YdhG-like" evidence="1">
    <location>
        <begin position="32"/>
        <end position="122"/>
    </location>
</feature>
<keyword evidence="3" id="KW-1185">Reference proteome</keyword>
<dbReference type="Pfam" id="PF08818">
    <property type="entry name" value="DUF1801"/>
    <property type="match status" value="1"/>
</dbReference>
<gene>
    <name evidence="2" type="ORF">GCM10010528_16830</name>
</gene>